<keyword evidence="4 5" id="KW-0472">Membrane</keyword>
<keyword evidence="2 5" id="KW-0812">Transmembrane</keyword>
<organism evidence="8 10">
    <name type="scientific">Adineta ricciae</name>
    <name type="common">Rotifer</name>
    <dbReference type="NCBI Taxonomy" id="249248"/>
    <lineage>
        <taxon>Eukaryota</taxon>
        <taxon>Metazoa</taxon>
        <taxon>Spiralia</taxon>
        <taxon>Gnathifera</taxon>
        <taxon>Rotifera</taxon>
        <taxon>Eurotatoria</taxon>
        <taxon>Bdelloidea</taxon>
        <taxon>Adinetida</taxon>
        <taxon>Adinetidae</taxon>
        <taxon>Adineta</taxon>
    </lineage>
</organism>
<dbReference type="InterPro" id="IPR052954">
    <property type="entry name" value="GPCR-Ligand_Int"/>
</dbReference>
<feature type="transmembrane region" description="Helical" evidence="5">
    <location>
        <begin position="54"/>
        <end position="77"/>
    </location>
</feature>
<keyword evidence="9" id="KW-1185">Reference proteome</keyword>
<dbReference type="Gene3D" id="1.20.1070.10">
    <property type="entry name" value="Rhodopsin 7-helix transmembrane proteins"/>
    <property type="match status" value="1"/>
</dbReference>
<evidence type="ECO:0000259" key="6">
    <source>
        <dbReference type="PROSITE" id="PS50262"/>
    </source>
</evidence>
<evidence type="ECO:0000256" key="2">
    <source>
        <dbReference type="ARBA" id="ARBA00022692"/>
    </source>
</evidence>
<dbReference type="EMBL" id="CAJNOR010001128">
    <property type="protein sequence ID" value="CAF1081388.1"/>
    <property type="molecule type" value="Genomic_DNA"/>
</dbReference>
<name>A0A814V372_ADIRI</name>
<dbReference type="SUPFAM" id="SSF81321">
    <property type="entry name" value="Family A G protein-coupled receptor-like"/>
    <property type="match status" value="1"/>
</dbReference>
<feature type="transmembrane region" description="Helical" evidence="5">
    <location>
        <begin position="21"/>
        <end position="42"/>
    </location>
</feature>
<evidence type="ECO:0000313" key="10">
    <source>
        <dbReference type="Proteomes" id="UP000663852"/>
    </source>
</evidence>
<evidence type="ECO:0000256" key="4">
    <source>
        <dbReference type="ARBA" id="ARBA00023136"/>
    </source>
</evidence>
<feature type="transmembrane region" description="Helical" evidence="5">
    <location>
        <begin position="104"/>
        <end position="123"/>
    </location>
</feature>
<feature type="transmembrane region" description="Helical" evidence="5">
    <location>
        <begin position="173"/>
        <end position="196"/>
    </location>
</feature>
<feature type="transmembrane region" description="Helical" evidence="5">
    <location>
        <begin position="233"/>
        <end position="257"/>
    </location>
</feature>
<feature type="transmembrane region" description="Helical" evidence="5">
    <location>
        <begin position="135"/>
        <end position="153"/>
    </location>
</feature>
<dbReference type="InterPro" id="IPR017452">
    <property type="entry name" value="GPCR_Rhodpsn_7TM"/>
</dbReference>
<evidence type="ECO:0000256" key="1">
    <source>
        <dbReference type="ARBA" id="ARBA00004370"/>
    </source>
</evidence>
<evidence type="ECO:0000256" key="5">
    <source>
        <dbReference type="SAM" id="Phobius"/>
    </source>
</evidence>
<dbReference type="GO" id="GO:0016020">
    <property type="term" value="C:membrane"/>
    <property type="evidence" value="ECO:0007669"/>
    <property type="project" value="UniProtKB-SubCell"/>
</dbReference>
<evidence type="ECO:0000256" key="3">
    <source>
        <dbReference type="ARBA" id="ARBA00022989"/>
    </source>
</evidence>
<keyword evidence="3 5" id="KW-1133">Transmembrane helix</keyword>
<proteinExistence type="predicted"/>
<reference evidence="8" key="1">
    <citation type="submission" date="2021-02" db="EMBL/GenBank/DDBJ databases">
        <authorList>
            <person name="Nowell W R."/>
        </authorList>
    </citation>
    <scope>NUCLEOTIDE SEQUENCE</scope>
</reference>
<evidence type="ECO:0000313" key="8">
    <source>
        <dbReference type="EMBL" id="CAF1185689.1"/>
    </source>
</evidence>
<dbReference type="Proteomes" id="UP000663852">
    <property type="component" value="Unassembled WGS sequence"/>
</dbReference>
<dbReference type="OrthoDB" id="10023667at2759"/>
<feature type="transmembrane region" description="Helical" evidence="5">
    <location>
        <begin position="277"/>
        <end position="301"/>
    </location>
</feature>
<evidence type="ECO:0000313" key="7">
    <source>
        <dbReference type="EMBL" id="CAF1081388.1"/>
    </source>
</evidence>
<accession>A0A814V372</accession>
<dbReference type="PANTHER" id="PTHR46641:SF18">
    <property type="entry name" value="G-PROTEIN COUPLED RECEPTORS FAMILY 1 PROFILE DOMAIN-CONTAINING PROTEIN"/>
    <property type="match status" value="1"/>
</dbReference>
<dbReference type="Proteomes" id="UP000663828">
    <property type="component" value="Unassembled WGS sequence"/>
</dbReference>
<dbReference type="PANTHER" id="PTHR46641">
    <property type="entry name" value="FMRFAMIDE RECEPTOR-RELATED"/>
    <property type="match status" value="1"/>
</dbReference>
<feature type="domain" description="G-protein coupled receptors family 1 profile" evidence="6">
    <location>
        <begin position="33"/>
        <end position="298"/>
    </location>
</feature>
<protein>
    <recommendedName>
        <fullName evidence="6">G-protein coupled receptors family 1 profile domain-containing protein</fullName>
    </recommendedName>
</protein>
<evidence type="ECO:0000313" key="9">
    <source>
        <dbReference type="Proteomes" id="UP000663828"/>
    </source>
</evidence>
<comment type="subcellular location">
    <subcellularLocation>
        <location evidence="1">Membrane</location>
    </subcellularLocation>
</comment>
<dbReference type="PROSITE" id="PS50262">
    <property type="entry name" value="G_PROTEIN_RECEP_F1_2"/>
    <property type="match status" value="1"/>
</dbReference>
<gene>
    <name evidence="8" type="ORF">EDS130_LOCUS24507</name>
    <name evidence="7" type="ORF">XAT740_LOCUS17342</name>
</gene>
<dbReference type="AlphaFoldDB" id="A0A814V372"/>
<comment type="caution">
    <text evidence="8">The sequence shown here is derived from an EMBL/GenBank/DDBJ whole genome shotgun (WGS) entry which is preliminary data.</text>
</comment>
<dbReference type="EMBL" id="CAJNOJ010000139">
    <property type="protein sequence ID" value="CAF1185689.1"/>
    <property type="molecule type" value="Genomic_DNA"/>
</dbReference>
<sequence length="351" mass="40124">MSAASQLNISLLLVQQVLTRYGYPLILLLGDFGNILNIFLFLRRRLRNTSCNIYFLASAFTNLVALNVGIISLLYVYEQPSAVTLAYCKTRNYVLNISQQMSRFLIVLACFDRFALCSTNVGLRKVCQVHIALRYIIPSIIVIWMIIPLHIPISYSISKTTCIFPGMMVLYNGIYGITMAGLLPPGLMLTFSLLIYRNLKLKQIRRRQQIYPLVNNPSVNPRIRRQQIRDQQALAMLLIQVVIYVSSTTLYTTNLMYTVLTMNDAANKSSERKAIETFASFIAGILVFVCPCLSFYSFTLASRLFRKEFRLMMCHLCNERWHLPWLTHSNRNDTTSNAVAVPNAITQPRMT</sequence>